<name>A0A3P8JVS3_9TREM</name>
<proteinExistence type="predicted"/>
<dbReference type="AlphaFoldDB" id="A0A3P8JVS3"/>
<organism evidence="1 2">
    <name type="scientific">Schistosoma mattheei</name>
    <dbReference type="NCBI Taxonomy" id="31246"/>
    <lineage>
        <taxon>Eukaryota</taxon>
        <taxon>Metazoa</taxon>
        <taxon>Spiralia</taxon>
        <taxon>Lophotrochozoa</taxon>
        <taxon>Platyhelminthes</taxon>
        <taxon>Trematoda</taxon>
        <taxon>Digenea</taxon>
        <taxon>Strigeidida</taxon>
        <taxon>Schistosomatoidea</taxon>
        <taxon>Schistosomatidae</taxon>
        <taxon>Schistosoma</taxon>
    </lineage>
</organism>
<dbReference type="Proteomes" id="UP000269396">
    <property type="component" value="Unassembled WGS sequence"/>
</dbReference>
<evidence type="ECO:0000313" key="2">
    <source>
        <dbReference type="Proteomes" id="UP000269396"/>
    </source>
</evidence>
<sequence length="76" mass="7877">MSITGNPYRLQNSIASSEEVIGPGLPGTTETFALIAACRASTLSPIRFTTLAGGPINIMPASVQACANSDRSLRNP</sequence>
<protein>
    <submittedName>
        <fullName evidence="1">Uncharacterized protein</fullName>
    </submittedName>
</protein>
<keyword evidence="2" id="KW-1185">Reference proteome</keyword>
<gene>
    <name evidence="1" type="ORF">SMTD_LOCUS16214</name>
</gene>
<evidence type="ECO:0000313" key="1">
    <source>
        <dbReference type="EMBL" id="VDP70706.1"/>
    </source>
</evidence>
<accession>A0A3P8JVS3</accession>
<reference evidence="1 2" key="1">
    <citation type="submission" date="2018-11" db="EMBL/GenBank/DDBJ databases">
        <authorList>
            <consortium name="Pathogen Informatics"/>
        </authorList>
    </citation>
    <scope>NUCLEOTIDE SEQUENCE [LARGE SCALE GENOMIC DNA]</scope>
    <source>
        <strain>Denwood</strain>
        <strain evidence="2">Zambia</strain>
    </source>
</reference>
<dbReference type="EMBL" id="UZAL01036883">
    <property type="protein sequence ID" value="VDP70706.1"/>
    <property type="molecule type" value="Genomic_DNA"/>
</dbReference>